<feature type="compositionally biased region" description="Basic and acidic residues" evidence="1">
    <location>
        <begin position="697"/>
        <end position="707"/>
    </location>
</feature>
<feature type="transmembrane region" description="Helical" evidence="2">
    <location>
        <begin position="360"/>
        <end position="381"/>
    </location>
</feature>
<keyword evidence="2" id="KW-0472">Membrane</keyword>
<dbReference type="AlphaFoldDB" id="A0A220UH76"/>
<keyword evidence="2" id="KW-0812">Transmembrane</keyword>
<dbReference type="Proteomes" id="UP000198398">
    <property type="component" value="Plasmid unnamed1"/>
</dbReference>
<evidence type="ECO:0000256" key="1">
    <source>
        <dbReference type="SAM" id="MobiDB-lite"/>
    </source>
</evidence>
<feature type="transmembrane region" description="Helical" evidence="2">
    <location>
        <begin position="97"/>
        <end position="117"/>
    </location>
</feature>
<feature type="transmembrane region" description="Helical" evidence="2">
    <location>
        <begin position="324"/>
        <end position="348"/>
    </location>
</feature>
<dbReference type="KEGG" id="brv:CFK39_15720"/>
<evidence type="ECO:0000313" key="3">
    <source>
        <dbReference type="EMBL" id="ASK67291.1"/>
    </source>
</evidence>
<feature type="compositionally biased region" description="Low complexity" evidence="1">
    <location>
        <begin position="611"/>
        <end position="621"/>
    </location>
</feature>
<feature type="transmembrane region" description="Helical" evidence="2">
    <location>
        <begin position="387"/>
        <end position="406"/>
    </location>
</feature>
<feature type="region of interest" description="Disordered" evidence="1">
    <location>
        <begin position="527"/>
        <end position="707"/>
    </location>
</feature>
<geneLocation type="plasmid" evidence="4">
    <name>unnamed1 sequence</name>
</geneLocation>
<evidence type="ECO:0000256" key="2">
    <source>
        <dbReference type="SAM" id="Phobius"/>
    </source>
</evidence>
<proteinExistence type="predicted"/>
<protein>
    <submittedName>
        <fullName evidence="3">Uncharacterized protein</fullName>
    </submittedName>
</protein>
<feature type="transmembrane region" description="Helical" evidence="2">
    <location>
        <begin position="169"/>
        <end position="189"/>
    </location>
</feature>
<organism evidence="3 4">
    <name type="scientific">Brachybacterium avium</name>
    <dbReference type="NCBI Taxonomy" id="2017485"/>
    <lineage>
        <taxon>Bacteria</taxon>
        <taxon>Bacillati</taxon>
        <taxon>Actinomycetota</taxon>
        <taxon>Actinomycetes</taxon>
        <taxon>Micrococcales</taxon>
        <taxon>Dermabacteraceae</taxon>
        <taxon>Brachybacterium</taxon>
    </lineage>
</organism>
<evidence type="ECO:0000313" key="4">
    <source>
        <dbReference type="Proteomes" id="UP000198398"/>
    </source>
</evidence>
<keyword evidence="2" id="KW-1133">Transmembrane helix</keyword>
<gene>
    <name evidence="3" type="ORF">CFK39_15720</name>
</gene>
<feature type="transmembrane region" description="Helical" evidence="2">
    <location>
        <begin position="20"/>
        <end position="38"/>
    </location>
</feature>
<sequence length="707" mass="76391">MFIPHHLPNLIRAILARPRLVMWLQIALVAYLMMFLAAPPAMAAPPNPLEALDRADSAGYQISNYNVEYLIDQLSLDAPGQNMTAWFVKFIWDGYRYGIGAAALIIDLALGFGWLDYLTYPVEQTAEVLDKLLDQIPAARELLITLAIGWGITRMWLGQAARGLTDMVGSMAAWGISAAILVNPVTWLTGPEGVLPKTKEAGQQFSAQLVDPDAAAGAADPADAAGSLAQQIATIFVRKPHQFVAYGGLSDGGGCEQTYNDNLTSSGKDLANAMLKCWPDAESTIKNPSTVTLLTAVIIAVGALILIGIAVLCSAVILYEVVNILIAGIQLVWELFRAVGPGGSYLGLFGQGWNVVESILAMLFVIMINALYLGVVTYTFNNWEEEMITMFLIVDVILLVMIAVILRTRAKLRKHFERMKERTRAKGKNAPVPQRLQSMGRGGFAAGVSTAAGSKFANVAGRAGSRVARGAVGVGRRAGGMALAPARAATRTVSRPGFMGARLGSGMLHKAGIHDKASHRKIRGVAHSMGERKWRKKEAKRAEKREMRQERRVRGKHWTWGGGTRDVEQRAAMQERNLSAAPGNRGKRPQRRSSAQPGPEQEPRSSRRRSSAPSSRQQGSADAASRRANPGPDSAKRSSRSQTPASRPGERATQQSGRSQPGAASGTGAAKDRLNAKMRSRARSTGPRPQTTRRVRQARDRARSSAA</sequence>
<keyword evidence="3" id="KW-0614">Plasmid</keyword>
<dbReference type="EMBL" id="CP022317">
    <property type="protein sequence ID" value="ASK67291.1"/>
    <property type="molecule type" value="Genomic_DNA"/>
</dbReference>
<reference evidence="3 4" key="1">
    <citation type="submission" date="2017-07" db="EMBL/GenBank/DDBJ databases">
        <title>Brachybacterium sp. VR2415.</title>
        <authorList>
            <person name="Tak E.J."/>
            <person name="Bae J.-W."/>
        </authorList>
    </citation>
    <scope>NUCLEOTIDE SEQUENCE [LARGE SCALE GENOMIC DNA]</scope>
    <source>
        <strain evidence="3 4">VR2415</strain>
        <plasmid evidence="4">unnamed1 sequence</plasmid>
    </source>
</reference>
<accession>A0A220UH76</accession>
<name>A0A220UH76_9MICO</name>
<feature type="compositionally biased region" description="Basic and acidic residues" evidence="1">
    <location>
        <begin position="540"/>
        <end position="552"/>
    </location>
</feature>
<keyword evidence="4" id="KW-1185">Reference proteome</keyword>
<feature type="transmembrane region" description="Helical" evidence="2">
    <location>
        <begin position="293"/>
        <end position="318"/>
    </location>
</feature>